<feature type="transmembrane region" description="Helical" evidence="1">
    <location>
        <begin position="156"/>
        <end position="177"/>
    </location>
</feature>
<comment type="caution">
    <text evidence="2">The sequence shown here is derived from an EMBL/GenBank/DDBJ whole genome shotgun (WGS) entry which is preliminary data.</text>
</comment>
<sequence>MLFKKCFKNIKIILLEEIEKSNKNRSKTVSLQKLNNLYMCLVWNYRYLITFLQPSLLVIWISVMIIVICLFYILLLAYSLHEFKRDLFLEIRTYGILAMPIFVLTETEKLNCISEDILSFLFKYPISKLNPAEAAQVETLITTLHLQRPILKASDVFTVGTRLLASISGTVVTYVLVAL</sequence>
<keyword evidence="1" id="KW-1133">Transmembrane helix</keyword>
<accession>A0A8K0CAD0</accession>
<dbReference type="Proteomes" id="UP000801492">
    <property type="component" value="Unassembled WGS sequence"/>
</dbReference>
<dbReference type="AlphaFoldDB" id="A0A8K0CAD0"/>
<dbReference type="EMBL" id="VTPC01090697">
    <property type="protein sequence ID" value="KAF2881811.1"/>
    <property type="molecule type" value="Genomic_DNA"/>
</dbReference>
<gene>
    <name evidence="2" type="ORF">ILUMI_24367</name>
</gene>
<reference evidence="2" key="1">
    <citation type="submission" date="2019-08" db="EMBL/GenBank/DDBJ databases">
        <title>The genome of the North American firefly Photinus pyralis.</title>
        <authorList>
            <consortium name="Photinus pyralis genome working group"/>
            <person name="Fallon T.R."/>
            <person name="Sander Lower S.E."/>
            <person name="Weng J.-K."/>
        </authorList>
    </citation>
    <scope>NUCLEOTIDE SEQUENCE</scope>
    <source>
        <strain evidence="2">TRF0915ILg1</strain>
        <tissue evidence="2">Whole body</tissue>
    </source>
</reference>
<keyword evidence="3" id="KW-1185">Reference proteome</keyword>
<organism evidence="2 3">
    <name type="scientific">Ignelater luminosus</name>
    <name type="common">Cucubano</name>
    <name type="synonym">Pyrophorus luminosus</name>
    <dbReference type="NCBI Taxonomy" id="2038154"/>
    <lineage>
        <taxon>Eukaryota</taxon>
        <taxon>Metazoa</taxon>
        <taxon>Ecdysozoa</taxon>
        <taxon>Arthropoda</taxon>
        <taxon>Hexapoda</taxon>
        <taxon>Insecta</taxon>
        <taxon>Pterygota</taxon>
        <taxon>Neoptera</taxon>
        <taxon>Endopterygota</taxon>
        <taxon>Coleoptera</taxon>
        <taxon>Polyphaga</taxon>
        <taxon>Elateriformia</taxon>
        <taxon>Elateroidea</taxon>
        <taxon>Elateridae</taxon>
        <taxon>Agrypninae</taxon>
        <taxon>Pyrophorini</taxon>
        <taxon>Ignelater</taxon>
    </lineage>
</organism>
<evidence type="ECO:0000313" key="2">
    <source>
        <dbReference type="EMBL" id="KAF2881811.1"/>
    </source>
</evidence>
<keyword evidence="1" id="KW-0812">Transmembrane</keyword>
<feature type="transmembrane region" description="Helical" evidence="1">
    <location>
        <begin position="57"/>
        <end position="78"/>
    </location>
</feature>
<evidence type="ECO:0000256" key="1">
    <source>
        <dbReference type="SAM" id="Phobius"/>
    </source>
</evidence>
<name>A0A8K0CAD0_IGNLU</name>
<evidence type="ECO:0000313" key="3">
    <source>
        <dbReference type="Proteomes" id="UP000801492"/>
    </source>
</evidence>
<keyword evidence="1" id="KW-0472">Membrane</keyword>
<dbReference type="OrthoDB" id="6759771at2759"/>
<protein>
    <submittedName>
        <fullName evidence="2">Uncharacterized protein</fullName>
    </submittedName>
</protein>
<proteinExistence type="predicted"/>